<evidence type="ECO:0000256" key="1">
    <source>
        <dbReference type="SAM" id="MobiDB-lite"/>
    </source>
</evidence>
<evidence type="ECO:0000313" key="3">
    <source>
        <dbReference type="EMBL" id="QGK70041.1"/>
    </source>
</evidence>
<name>A0A5Q3Q5Z1_9PSEU</name>
<dbReference type="InterPro" id="IPR018961">
    <property type="entry name" value="DnaJ_homolog_subfam-C_membr-28"/>
</dbReference>
<reference evidence="4" key="1">
    <citation type="submission" date="2019-11" db="EMBL/GenBank/DDBJ databases">
        <title>The complete genome sequence of Saccharopolyspora sp. E2A.</title>
        <authorList>
            <person name="Zhang G."/>
        </authorList>
    </citation>
    <scope>NUCLEOTIDE SEQUENCE [LARGE SCALE GENOMIC DNA]</scope>
    <source>
        <strain evidence="4">E2A</strain>
    </source>
</reference>
<evidence type="ECO:0000313" key="4">
    <source>
        <dbReference type="Proteomes" id="UP000371041"/>
    </source>
</evidence>
<gene>
    <name evidence="3" type="ORF">GIY23_11390</name>
</gene>
<evidence type="ECO:0000259" key="2">
    <source>
        <dbReference type="Pfam" id="PF09350"/>
    </source>
</evidence>
<feature type="region of interest" description="Disordered" evidence="1">
    <location>
        <begin position="25"/>
        <end position="45"/>
    </location>
</feature>
<dbReference type="KEGG" id="sace:GIY23_11390"/>
<organism evidence="3 4">
    <name type="scientific">Allosaccharopolyspora coralli</name>
    <dbReference type="NCBI Taxonomy" id="2665642"/>
    <lineage>
        <taxon>Bacteria</taxon>
        <taxon>Bacillati</taxon>
        <taxon>Actinomycetota</taxon>
        <taxon>Actinomycetes</taxon>
        <taxon>Pseudonocardiales</taxon>
        <taxon>Pseudonocardiaceae</taxon>
        <taxon>Allosaccharopolyspora</taxon>
    </lineage>
</organism>
<keyword evidence="4" id="KW-1185">Reference proteome</keyword>
<protein>
    <submittedName>
        <fullName evidence="3">DUF1992 domain-containing protein</fullName>
    </submittedName>
</protein>
<accession>A0A5Q3Q5Z1</accession>
<dbReference type="EMBL" id="CP045929">
    <property type="protein sequence ID" value="QGK70041.1"/>
    <property type="molecule type" value="Genomic_DNA"/>
</dbReference>
<feature type="domain" description="DnaJ homologue subfamily C member 28 conserved" evidence="2">
    <location>
        <begin position="14"/>
        <end position="84"/>
    </location>
</feature>
<proteinExistence type="predicted"/>
<dbReference type="Pfam" id="PF09350">
    <property type="entry name" value="DJC28_CD"/>
    <property type="match status" value="1"/>
</dbReference>
<dbReference type="AlphaFoldDB" id="A0A5Q3Q5Z1"/>
<dbReference type="RefSeq" id="WP_154076624.1">
    <property type="nucleotide sequence ID" value="NZ_CP045929.1"/>
</dbReference>
<sequence length="129" mass="14317">MTERKPAGMSYESWIDRQIRTAQERGELDDLPGAGKPIPPDRGSDTALAWVKTRLDKEGLSSDSLLPEGVRLRKEVDRLPETLRDLREEGSVRELVELLNQRIVASLALYSRSCPEPQSSGGSIQGCAR</sequence>
<dbReference type="Proteomes" id="UP000371041">
    <property type="component" value="Chromosome"/>
</dbReference>